<accession>U9T4P9</accession>
<name>U9T4P9_RHIID</name>
<organism evidence="1">
    <name type="scientific">Rhizophagus irregularis (strain DAOM 181602 / DAOM 197198 / MUCL 43194)</name>
    <name type="common">Arbuscular mycorrhizal fungus</name>
    <name type="synonym">Glomus intraradices</name>
    <dbReference type="NCBI Taxonomy" id="747089"/>
    <lineage>
        <taxon>Eukaryota</taxon>
        <taxon>Fungi</taxon>
        <taxon>Fungi incertae sedis</taxon>
        <taxon>Mucoromycota</taxon>
        <taxon>Glomeromycotina</taxon>
        <taxon>Glomeromycetes</taxon>
        <taxon>Glomerales</taxon>
        <taxon>Glomeraceae</taxon>
        <taxon>Rhizophagus</taxon>
    </lineage>
</organism>
<sequence>MLGQQIGSDTRLTLRLGHKFDDLTRPEQPYQVTNPPGQIQSSSVKELFLNVPVNVPCEK</sequence>
<gene>
    <name evidence="1" type="ORF">GLOINDRAFT_5863</name>
</gene>
<dbReference type="EMBL" id="KI295244">
    <property type="protein sequence ID" value="ESA03105.1"/>
    <property type="molecule type" value="Genomic_DNA"/>
</dbReference>
<proteinExistence type="predicted"/>
<dbReference type="AlphaFoldDB" id="U9T4P9"/>
<reference evidence="1" key="1">
    <citation type="submission" date="2013-07" db="EMBL/GenBank/DDBJ databases">
        <title>The genome of an arbuscular mycorrhizal fungus provides insights into the evolution of the oldest plant symbiosis.</title>
        <authorList>
            <consortium name="DOE Joint Genome Institute"/>
            <person name="Tisserant E."/>
            <person name="Malbreil M."/>
            <person name="Kuo A."/>
            <person name="Kohler A."/>
            <person name="Symeonidi A."/>
            <person name="Balestrini R."/>
            <person name="Charron P."/>
            <person name="Duensing N."/>
            <person name="Frei-dit-Frey N."/>
            <person name="Gianinazzi-Pearson V."/>
            <person name="Gilbert B."/>
            <person name="Handa Y."/>
            <person name="Hijri M."/>
            <person name="Kaul R."/>
            <person name="Kawaguchi M."/>
            <person name="Krajinski F."/>
            <person name="Lammers P."/>
            <person name="Lapierre D."/>
            <person name="Masclaux F.G."/>
            <person name="Murat C."/>
            <person name="Morin E."/>
            <person name="Ndikumana S."/>
            <person name="Pagni M."/>
            <person name="Petitpierre D."/>
            <person name="Requena N."/>
            <person name="Rosikiewicz P."/>
            <person name="Riley R."/>
            <person name="Saito K."/>
            <person name="San Clemente H."/>
            <person name="Shapiro H."/>
            <person name="van Tuinen D."/>
            <person name="Becard G."/>
            <person name="Bonfante P."/>
            <person name="Paszkowski U."/>
            <person name="Shachar-Hill Y."/>
            <person name="Young J.P."/>
            <person name="Sanders I.R."/>
            <person name="Henrissat B."/>
            <person name="Rensing S.A."/>
            <person name="Grigoriev I.V."/>
            <person name="Corradi N."/>
            <person name="Roux C."/>
            <person name="Martin F."/>
        </authorList>
    </citation>
    <scope>NUCLEOTIDE SEQUENCE</scope>
    <source>
        <strain evidence="1">DAOM 197198</strain>
    </source>
</reference>
<dbReference type="HOGENOM" id="CLU_2962006_0_0_1"/>
<protein>
    <submittedName>
        <fullName evidence="1">Uncharacterized protein</fullName>
    </submittedName>
</protein>
<evidence type="ECO:0000313" key="1">
    <source>
        <dbReference type="EMBL" id="ESA03105.1"/>
    </source>
</evidence>